<sequence>MKEAIKRFHNIKSHSSEFFKTFSVQLSKFTNPFTGFNIVAFDDYLQKRYGNYEDNKTSMADFIKKEYGMRAVKLIENLIDGK</sequence>
<protein>
    <submittedName>
        <fullName evidence="1">Uncharacterized protein</fullName>
    </submittedName>
</protein>
<dbReference type="AlphaFoldDB" id="A0A6M3LWI3"/>
<accession>A0A6M3LWI3</accession>
<organism evidence="1">
    <name type="scientific">viral metagenome</name>
    <dbReference type="NCBI Taxonomy" id="1070528"/>
    <lineage>
        <taxon>unclassified sequences</taxon>
        <taxon>metagenomes</taxon>
        <taxon>organismal metagenomes</taxon>
    </lineage>
</organism>
<evidence type="ECO:0000313" key="1">
    <source>
        <dbReference type="EMBL" id="QJA97035.1"/>
    </source>
</evidence>
<name>A0A6M3LWI3_9ZZZZ</name>
<reference evidence="1" key="1">
    <citation type="submission" date="2020-03" db="EMBL/GenBank/DDBJ databases">
        <title>The deep terrestrial virosphere.</title>
        <authorList>
            <person name="Holmfeldt K."/>
            <person name="Nilsson E."/>
            <person name="Simone D."/>
            <person name="Lopez-Fernandez M."/>
            <person name="Wu X."/>
            <person name="de Brujin I."/>
            <person name="Lundin D."/>
            <person name="Andersson A."/>
            <person name="Bertilsson S."/>
            <person name="Dopson M."/>
        </authorList>
    </citation>
    <scope>NUCLEOTIDE SEQUENCE</scope>
    <source>
        <strain evidence="1">MM415B06809</strain>
    </source>
</reference>
<dbReference type="EMBL" id="MT143456">
    <property type="protein sequence ID" value="QJA97035.1"/>
    <property type="molecule type" value="Genomic_DNA"/>
</dbReference>
<proteinExistence type="predicted"/>
<gene>
    <name evidence="1" type="ORF">MM415B06809_0009</name>
</gene>